<feature type="signal peptide" evidence="1">
    <location>
        <begin position="1"/>
        <end position="19"/>
    </location>
</feature>
<feature type="chain" id="PRO_5046234316" evidence="1">
    <location>
        <begin position="20"/>
        <end position="391"/>
    </location>
</feature>
<evidence type="ECO:0000256" key="1">
    <source>
        <dbReference type="SAM" id="SignalP"/>
    </source>
</evidence>
<dbReference type="NCBIfam" id="NF033709">
    <property type="entry name" value="PorV_fam"/>
    <property type="match status" value="1"/>
</dbReference>
<name>A0ABT8QZC8_9BACT</name>
<keyword evidence="4" id="KW-1185">Reference proteome</keyword>
<dbReference type="NCBIfam" id="NF033710">
    <property type="entry name" value="T9SS_OM_PorV"/>
    <property type="match status" value="1"/>
</dbReference>
<gene>
    <name evidence="3" type="primary">porV</name>
    <name evidence="3" type="ORF">Q0590_03005</name>
</gene>
<feature type="domain" description="Type IX secretion system protein PorV" evidence="2">
    <location>
        <begin position="30"/>
        <end position="271"/>
    </location>
</feature>
<dbReference type="Pfam" id="PF19572">
    <property type="entry name" value="PorV"/>
    <property type="match status" value="1"/>
</dbReference>
<dbReference type="EMBL" id="JAUKPO010000001">
    <property type="protein sequence ID" value="MDO1445200.1"/>
    <property type="molecule type" value="Genomic_DNA"/>
</dbReference>
<dbReference type="InterPro" id="IPR047799">
    <property type="entry name" value="T9SS_OM_PorV"/>
</dbReference>
<evidence type="ECO:0000313" key="4">
    <source>
        <dbReference type="Proteomes" id="UP001168528"/>
    </source>
</evidence>
<dbReference type="RefSeq" id="WP_302035990.1">
    <property type="nucleotide sequence ID" value="NZ_JAUKPO010000001.1"/>
</dbReference>
<evidence type="ECO:0000259" key="2">
    <source>
        <dbReference type="Pfam" id="PF19572"/>
    </source>
</evidence>
<reference evidence="3" key="1">
    <citation type="submission" date="2023-07" db="EMBL/GenBank/DDBJ databases">
        <title>The genome sequence of Rhodocytophaga aerolata KACC 12507.</title>
        <authorList>
            <person name="Zhang X."/>
        </authorList>
    </citation>
    <scope>NUCLEOTIDE SEQUENCE</scope>
    <source>
        <strain evidence="3">KACC 12507</strain>
    </source>
</reference>
<dbReference type="InterPro" id="IPR045741">
    <property type="entry name" value="PorV"/>
</dbReference>
<evidence type="ECO:0000313" key="3">
    <source>
        <dbReference type="EMBL" id="MDO1445200.1"/>
    </source>
</evidence>
<dbReference type="Gene3D" id="2.40.160.60">
    <property type="entry name" value="Outer membrane protein transport protein (OMPP1/FadL/TodX)"/>
    <property type="match status" value="2"/>
</dbReference>
<accession>A0ABT8QZC8</accession>
<proteinExistence type="predicted"/>
<keyword evidence="1" id="KW-0732">Signal</keyword>
<sequence>MNKFSFSLLSVLFMAFNYASGQGAIGGQDTTNRAIVTPVAFLTISPDARSGALGDAGAALSPDANASYWNPAKLPFAPSKFGMALSVTPWLSKLVNDMYLSYLTGYYKIDDRQAISGSLTYFDLGDIQFTDEVGAPIRDFNSREFAFSGSYARKLSENLSMGVALRYIHSNLAGNFNFTNTVGQVRAGNTVAGDISLYYTKDLNISGNDVNFAFGANLSNLGAKISYTTREEREFIPTNLKIGTGLTFNLDPYNKVTWLLDFNKLLVPTPDIDPSTGRNRNSEKTFISGALGSFGDAPNGFSEEIKEVSLATGLEYWYNDLFAARAGYFTESREKGNRRYATFGVGLRYQKLGLDFAYLVPMQRQNPLAETLRFTLHLKFGQNEESNVPVE</sequence>
<protein>
    <submittedName>
        <fullName evidence="3">Type IX secretion system outer membrane channel protein PorV</fullName>
    </submittedName>
</protein>
<dbReference type="Proteomes" id="UP001168528">
    <property type="component" value="Unassembled WGS sequence"/>
</dbReference>
<comment type="caution">
    <text evidence="3">The sequence shown here is derived from an EMBL/GenBank/DDBJ whole genome shotgun (WGS) entry which is preliminary data.</text>
</comment>
<organism evidence="3 4">
    <name type="scientific">Rhodocytophaga aerolata</name>
    <dbReference type="NCBI Taxonomy" id="455078"/>
    <lineage>
        <taxon>Bacteria</taxon>
        <taxon>Pseudomonadati</taxon>
        <taxon>Bacteroidota</taxon>
        <taxon>Cytophagia</taxon>
        <taxon>Cytophagales</taxon>
        <taxon>Rhodocytophagaceae</taxon>
        <taxon>Rhodocytophaga</taxon>
    </lineage>
</organism>